<feature type="signal peptide" evidence="1">
    <location>
        <begin position="1"/>
        <end position="22"/>
    </location>
</feature>
<dbReference type="EMBL" id="CP048409">
    <property type="protein sequence ID" value="QIA07438.1"/>
    <property type="molecule type" value="Genomic_DNA"/>
</dbReference>
<reference evidence="3 4" key="1">
    <citation type="submission" date="2020-02" db="EMBL/GenBank/DDBJ databases">
        <title>Genome sequencing for Draconibacterium sp. strain M1.</title>
        <authorList>
            <person name="Park S.-J."/>
        </authorList>
    </citation>
    <scope>NUCLEOTIDE SEQUENCE [LARGE SCALE GENOMIC DNA]</scope>
    <source>
        <strain evidence="3 4">M1</strain>
    </source>
</reference>
<keyword evidence="1" id="KW-0732">Signal</keyword>
<dbReference type="InterPro" id="IPR029062">
    <property type="entry name" value="Class_I_gatase-like"/>
</dbReference>
<feature type="domain" description="ThuA-like" evidence="2">
    <location>
        <begin position="52"/>
        <end position="292"/>
    </location>
</feature>
<dbReference type="Pfam" id="PF06283">
    <property type="entry name" value="ThuA"/>
    <property type="match status" value="1"/>
</dbReference>
<protein>
    <submittedName>
        <fullName evidence="3">ThuA domain-containing protein</fullName>
    </submittedName>
</protein>
<dbReference type="Proteomes" id="UP000474630">
    <property type="component" value="Chromosome"/>
</dbReference>
<dbReference type="PANTHER" id="PTHR40469:SF2">
    <property type="entry name" value="GALACTOSE-BINDING DOMAIN-LIKE SUPERFAMILY PROTEIN"/>
    <property type="match status" value="1"/>
</dbReference>
<dbReference type="RefSeq" id="WP_163345360.1">
    <property type="nucleotide sequence ID" value="NZ_CP048409.1"/>
</dbReference>
<dbReference type="InterPro" id="IPR029010">
    <property type="entry name" value="ThuA-like"/>
</dbReference>
<keyword evidence="4" id="KW-1185">Reference proteome</keyword>
<dbReference type="AlphaFoldDB" id="A0A6C0RA35"/>
<dbReference type="Gene3D" id="3.40.50.880">
    <property type="match status" value="1"/>
</dbReference>
<dbReference type="KEGG" id="drc:G0Q07_06730"/>
<organism evidence="3 4">
    <name type="scientific">Draconibacterium halophilum</name>
    <dbReference type="NCBI Taxonomy" id="2706887"/>
    <lineage>
        <taxon>Bacteria</taxon>
        <taxon>Pseudomonadati</taxon>
        <taxon>Bacteroidota</taxon>
        <taxon>Bacteroidia</taxon>
        <taxon>Marinilabiliales</taxon>
        <taxon>Prolixibacteraceae</taxon>
        <taxon>Draconibacterium</taxon>
    </lineage>
</organism>
<proteinExistence type="predicted"/>
<accession>A0A6C0RA35</accession>
<sequence length="305" mass="34779">MNRLSLLIALFFATTIISSAQHEPFDVTEDWIQKIETLAPDAPEATPSKSRKILVFDKFTGFNHWVTPHTSQVIRVLGEKSGAYESEITQDVFCLEAANLAKYDAVVLNNNCSIGPRRDLILDLLDEDKSLSEEQKKKKAKELENNLIEYVKNGGGLIVTHGAIVMQNNSMPFSEMIGGSFDYHPRQQEISLELCDPDHPLTKAFNGKSFVHIDEPYLFNKAYEKKNFRPLLYMDTDKLEGKRQPIEENIRYVAWIKKHGKGRVFYVSPSHNAQSFEKENLLKFYLDGIQYAIGDIECDDSPIEL</sequence>
<evidence type="ECO:0000256" key="1">
    <source>
        <dbReference type="SAM" id="SignalP"/>
    </source>
</evidence>
<evidence type="ECO:0000259" key="2">
    <source>
        <dbReference type="Pfam" id="PF06283"/>
    </source>
</evidence>
<evidence type="ECO:0000313" key="4">
    <source>
        <dbReference type="Proteomes" id="UP000474630"/>
    </source>
</evidence>
<dbReference type="PANTHER" id="PTHR40469">
    <property type="entry name" value="SECRETED GLYCOSYL HYDROLASE"/>
    <property type="match status" value="1"/>
</dbReference>
<evidence type="ECO:0000313" key="3">
    <source>
        <dbReference type="EMBL" id="QIA07438.1"/>
    </source>
</evidence>
<gene>
    <name evidence="3" type="ORF">G0Q07_06730</name>
</gene>
<feature type="chain" id="PRO_5025453855" evidence="1">
    <location>
        <begin position="23"/>
        <end position="305"/>
    </location>
</feature>
<name>A0A6C0RA35_9BACT</name>
<dbReference type="SUPFAM" id="SSF52317">
    <property type="entry name" value="Class I glutamine amidotransferase-like"/>
    <property type="match status" value="1"/>
</dbReference>